<evidence type="ECO:0000313" key="3">
    <source>
        <dbReference type="Proteomes" id="UP000218767"/>
    </source>
</evidence>
<keyword evidence="1" id="KW-1133">Transmembrane helix</keyword>
<gene>
    <name evidence="2" type="ORF">COB20_01715</name>
</gene>
<evidence type="ECO:0000256" key="1">
    <source>
        <dbReference type="SAM" id="Phobius"/>
    </source>
</evidence>
<organism evidence="2 3">
    <name type="scientific">SAR86 cluster bacterium</name>
    <dbReference type="NCBI Taxonomy" id="2030880"/>
    <lineage>
        <taxon>Bacteria</taxon>
        <taxon>Pseudomonadati</taxon>
        <taxon>Pseudomonadota</taxon>
        <taxon>Gammaproteobacteria</taxon>
        <taxon>SAR86 cluster</taxon>
    </lineage>
</organism>
<feature type="transmembrane region" description="Helical" evidence="1">
    <location>
        <begin position="38"/>
        <end position="58"/>
    </location>
</feature>
<sequence length="187" mass="21326">MTLFEFLMALASVVIAIALTEIFAGWGRLLRTHIVPRIDWLHLGWTLVIVLYAIQYWVGIWPYREIQFTLIYQVWFLIFPTLFIVLVSYAITPDIDPDRNLDLRDYYLSRRAPVFIGLAAFLATAQLADVIILDIRLTWISLALVVIGLLPAFTQRISIHTAVLIFNLYFVLATGFGLIPSSNGLIN</sequence>
<reference evidence="3" key="1">
    <citation type="submission" date="2017-08" db="EMBL/GenBank/DDBJ databases">
        <title>A dynamic microbial community with high functional redundancy inhabits the cold, oxic subseafloor aquifer.</title>
        <authorList>
            <person name="Tully B.J."/>
            <person name="Wheat C.G."/>
            <person name="Glazer B.T."/>
            <person name="Huber J.A."/>
        </authorList>
    </citation>
    <scope>NUCLEOTIDE SEQUENCE [LARGE SCALE GENOMIC DNA]</scope>
</reference>
<feature type="transmembrane region" description="Helical" evidence="1">
    <location>
        <begin position="70"/>
        <end position="91"/>
    </location>
</feature>
<dbReference type="EMBL" id="NVUL01000005">
    <property type="protein sequence ID" value="PCI81388.1"/>
    <property type="molecule type" value="Genomic_DNA"/>
</dbReference>
<keyword evidence="1" id="KW-0812">Transmembrane</keyword>
<dbReference type="AlphaFoldDB" id="A0A2A4XFG9"/>
<keyword evidence="1" id="KW-0472">Membrane</keyword>
<name>A0A2A4XFG9_9GAMM</name>
<dbReference type="Proteomes" id="UP000218767">
    <property type="component" value="Unassembled WGS sequence"/>
</dbReference>
<feature type="transmembrane region" description="Helical" evidence="1">
    <location>
        <begin position="137"/>
        <end position="154"/>
    </location>
</feature>
<evidence type="ECO:0000313" key="2">
    <source>
        <dbReference type="EMBL" id="PCI81388.1"/>
    </source>
</evidence>
<accession>A0A2A4XFG9</accession>
<feature type="transmembrane region" description="Helical" evidence="1">
    <location>
        <begin position="112"/>
        <end position="131"/>
    </location>
</feature>
<feature type="transmembrane region" description="Helical" evidence="1">
    <location>
        <begin position="161"/>
        <end position="179"/>
    </location>
</feature>
<comment type="caution">
    <text evidence="2">The sequence shown here is derived from an EMBL/GenBank/DDBJ whole genome shotgun (WGS) entry which is preliminary data.</text>
</comment>
<proteinExistence type="predicted"/>
<protein>
    <submittedName>
        <fullName evidence="2">Uncharacterized protein</fullName>
    </submittedName>
</protein>
<feature type="transmembrane region" description="Helical" evidence="1">
    <location>
        <begin position="6"/>
        <end position="26"/>
    </location>
</feature>